<dbReference type="InterPro" id="IPR025340">
    <property type="entry name" value="DUF4246"/>
</dbReference>
<accession>A0ABR3J4Y6</accession>
<sequence>MNSSTSGLAKADSRLSHDDNVRNPASPIDINTFFKGERRFHRSTELIHAFCNAIRAKNDWCIKVLNESRDLPMKWANEAQLLGEYSEDVDKAVAVAISDLKAEARRILELDCKIFMKSRNIPAQSVDFRSIEVDVENAVKFAQNAQYAISSPKLQEDIGVFVSDGLVPTSLHKELVRQLDLLASYEPKDFHPGSNGKVLDLIHPSLYPFVAGWTEVTDESRMPDPPNNIFRSRLSGIRDYDFESRYGWLPSTFRMSEDGQNVHIQSYINGLGPRERFPDLYQLIEQLFLIALPHFERTLRFEYVYKPTPSQQRWEQRYAARRSAADSLGRIERQDWEKILATQREAKAAEKAQAREQAKRRLDSKAEEIRNSSEIMAAGMQPSIWKGKDLKVIVKAANYVLMPGDQYEGTWHMEGMPHERIVASAIYYYDTDPEVQDEGLGFRRLRDSEEDFPSETDYRHEDFDVYIKRDDAEEDPEPTLQDYPSDWEEELYDGEFRPVGTSSLGAFIDLGDVPTTNIKHARAGFEGNGTGRIITFPNWIQHKVWTISNPADESGPAKAAHRKIICFFLVNDDELPHHAAESRGYGYTYVGDMKGLTTSEVPLQERGCNATTLYFLLPAVTSRLIGKRLPPELVASIVSYVHGGTMSREDAERHRANLMEDRRLKLGDYPESVWEMEFSLCEH</sequence>
<feature type="compositionally biased region" description="Basic and acidic residues" evidence="2">
    <location>
        <begin position="11"/>
        <end position="21"/>
    </location>
</feature>
<proteinExistence type="predicted"/>
<evidence type="ECO:0000313" key="4">
    <source>
        <dbReference type="EMBL" id="KAL0950705.1"/>
    </source>
</evidence>
<keyword evidence="1" id="KW-0175">Coiled coil</keyword>
<gene>
    <name evidence="4" type="ORF">HGRIS_007481</name>
</gene>
<dbReference type="PANTHER" id="PTHR33119:SF1">
    <property type="entry name" value="FE2OG DIOXYGENASE DOMAIN-CONTAINING PROTEIN"/>
    <property type="match status" value="1"/>
</dbReference>
<dbReference type="Proteomes" id="UP001556367">
    <property type="component" value="Unassembled WGS sequence"/>
</dbReference>
<feature type="region of interest" description="Disordered" evidence="2">
    <location>
        <begin position="1"/>
        <end position="23"/>
    </location>
</feature>
<keyword evidence="5" id="KW-1185">Reference proteome</keyword>
<protein>
    <recommendedName>
        <fullName evidence="3">DUF4246 domain-containing protein</fullName>
    </recommendedName>
</protein>
<dbReference type="EMBL" id="JASNQZ010000011">
    <property type="protein sequence ID" value="KAL0950705.1"/>
    <property type="molecule type" value="Genomic_DNA"/>
</dbReference>
<feature type="domain" description="DUF4246" evidence="3">
    <location>
        <begin position="155"/>
        <end position="571"/>
    </location>
</feature>
<dbReference type="InterPro" id="IPR049192">
    <property type="entry name" value="DUF4246_C"/>
</dbReference>
<organism evidence="4 5">
    <name type="scientific">Hohenbuehelia grisea</name>
    <dbReference type="NCBI Taxonomy" id="104357"/>
    <lineage>
        <taxon>Eukaryota</taxon>
        <taxon>Fungi</taxon>
        <taxon>Dikarya</taxon>
        <taxon>Basidiomycota</taxon>
        <taxon>Agaricomycotina</taxon>
        <taxon>Agaricomycetes</taxon>
        <taxon>Agaricomycetidae</taxon>
        <taxon>Agaricales</taxon>
        <taxon>Pleurotineae</taxon>
        <taxon>Pleurotaceae</taxon>
        <taxon>Hohenbuehelia</taxon>
    </lineage>
</organism>
<dbReference type="Pfam" id="PF14033">
    <property type="entry name" value="DUF4246"/>
    <property type="match status" value="1"/>
</dbReference>
<reference evidence="5" key="1">
    <citation type="submission" date="2024-06" db="EMBL/GenBank/DDBJ databases">
        <title>Multi-omics analyses provide insights into the biosynthesis of the anticancer antibiotic pleurotin in Hohenbuehelia grisea.</title>
        <authorList>
            <person name="Weaver J.A."/>
            <person name="Alberti F."/>
        </authorList>
    </citation>
    <scope>NUCLEOTIDE SEQUENCE [LARGE SCALE GENOMIC DNA]</scope>
    <source>
        <strain evidence="5">T-177</strain>
    </source>
</reference>
<dbReference type="PANTHER" id="PTHR33119">
    <property type="entry name" value="IFI3P"/>
    <property type="match status" value="1"/>
</dbReference>
<evidence type="ECO:0000256" key="1">
    <source>
        <dbReference type="SAM" id="Coils"/>
    </source>
</evidence>
<evidence type="ECO:0000256" key="2">
    <source>
        <dbReference type="SAM" id="MobiDB-lite"/>
    </source>
</evidence>
<evidence type="ECO:0000259" key="3">
    <source>
        <dbReference type="Pfam" id="PF14033"/>
    </source>
</evidence>
<comment type="caution">
    <text evidence="4">The sequence shown here is derived from an EMBL/GenBank/DDBJ whole genome shotgun (WGS) entry which is preliminary data.</text>
</comment>
<feature type="coiled-coil region" evidence="1">
    <location>
        <begin position="348"/>
        <end position="375"/>
    </location>
</feature>
<name>A0ABR3J4Y6_9AGAR</name>
<evidence type="ECO:0000313" key="5">
    <source>
        <dbReference type="Proteomes" id="UP001556367"/>
    </source>
</evidence>